<organism evidence="1 2">
    <name type="scientific">Didymella glomerata</name>
    <dbReference type="NCBI Taxonomy" id="749621"/>
    <lineage>
        <taxon>Eukaryota</taxon>
        <taxon>Fungi</taxon>
        <taxon>Dikarya</taxon>
        <taxon>Ascomycota</taxon>
        <taxon>Pezizomycotina</taxon>
        <taxon>Dothideomycetes</taxon>
        <taxon>Pleosporomycetidae</taxon>
        <taxon>Pleosporales</taxon>
        <taxon>Pleosporineae</taxon>
        <taxon>Didymellaceae</taxon>
        <taxon>Didymella</taxon>
    </lineage>
</organism>
<dbReference type="EMBL" id="JAPEUV010000047">
    <property type="protein sequence ID" value="KAJ4336576.1"/>
    <property type="molecule type" value="Genomic_DNA"/>
</dbReference>
<evidence type="ECO:0000313" key="1">
    <source>
        <dbReference type="EMBL" id="KAJ4336576.1"/>
    </source>
</evidence>
<comment type="caution">
    <text evidence="1">The sequence shown here is derived from an EMBL/GenBank/DDBJ whole genome shotgun (WGS) entry which is preliminary data.</text>
</comment>
<protein>
    <submittedName>
        <fullName evidence="1">Uncharacterized protein</fullName>
    </submittedName>
</protein>
<proteinExistence type="predicted"/>
<sequence>MPEDVQDASAELIKSLNGLQRITVQAMRGTVMDLRCLEPNGTCLKDLRLWSNYEEETTYYSAEDLGQLKLICPLLEQLSVTLGGLSLTVDDIGLNEAFRLANNTDYVQKLKTLAQHNGLHLIELADPSLLINDYSANERRLLYTEVANQILQQLAHNGSEVQHLRFMPVYDYPNVDEDEDGHAWPRYVFESGTVLVDRNGRQELIKTTAVPNPQNIPKKR</sequence>
<dbReference type="OrthoDB" id="3794824at2759"/>
<evidence type="ECO:0000313" key="2">
    <source>
        <dbReference type="Proteomes" id="UP001140562"/>
    </source>
</evidence>
<reference evidence="1" key="1">
    <citation type="submission" date="2022-10" db="EMBL/GenBank/DDBJ databases">
        <title>Tapping the CABI collections for fungal endophytes: first genome assemblies for Collariella, Neodidymelliopsis, Ascochyta clinopodiicola, Didymella pomorum, Didymosphaeria variabile, Neocosmospora piperis and Neocucurbitaria cava.</title>
        <authorList>
            <person name="Hill R."/>
        </authorList>
    </citation>
    <scope>NUCLEOTIDE SEQUENCE</scope>
    <source>
        <strain evidence="1">IMI 360193</strain>
    </source>
</reference>
<keyword evidence="2" id="KW-1185">Reference proteome</keyword>
<accession>A0A9W8WYV6</accession>
<gene>
    <name evidence="1" type="ORF">N0V87_005283</name>
</gene>
<dbReference type="Proteomes" id="UP001140562">
    <property type="component" value="Unassembled WGS sequence"/>
</dbReference>
<name>A0A9W8WYV6_9PLEO</name>
<dbReference type="AlphaFoldDB" id="A0A9W8WYV6"/>